<evidence type="ECO:0000256" key="2">
    <source>
        <dbReference type="RuleBase" id="RU004168"/>
    </source>
</evidence>
<reference evidence="5 6" key="1">
    <citation type="submission" date="2016-10" db="EMBL/GenBank/DDBJ databases">
        <authorList>
            <person name="de Groot N.N."/>
        </authorList>
    </citation>
    <scope>NUCLEOTIDE SEQUENCE [LARGE SCALE GENOMIC DNA]</scope>
    <source>
        <strain evidence="5 6">CGMCC 1.5337</strain>
    </source>
</reference>
<keyword evidence="6" id="KW-1185">Reference proteome</keyword>
<comment type="similarity">
    <text evidence="2">Belongs to the acylphosphatase family.</text>
</comment>
<dbReference type="EC" id="3.6.1.7" evidence="1"/>
<dbReference type="Pfam" id="PF00708">
    <property type="entry name" value="Acylphosphatase"/>
    <property type="match status" value="1"/>
</dbReference>
<evidence type="ECO:0000313" key="6">
    <source>
        <dbReference type="Proteomes" id="UP000198518"/>
    </source>
</evidence>
<sequence length="187" mass="20251">MCANRHGGRRLLNLVRDDHRYCYTCFSRLKDIQEPTEEWRTRKSTPQKIALDQGASFEQAAGGSLILDATACGYGKIIDPESVTGCQYATERATTGEVRVERGGAGRYYRVSTRDAAREAGVDGWVRNLPDGRIETVFEGDEAAVEAMVEWCHEGSSAASSTASRPTTRAPRGSTASRSAGSPDISG</sequence>
<dbReference type="STRING" id="355548.SAMN04487945_0106"/>
<dbReference type="EMBL" id="FOJA01000001">
    <property type="protein sequence ID" value="SEV88249.1"/>
    <property type="molecule type" value="Genomic_DNA"/>
</dbReference>
<feature type="compositionally biased region" description="Low complexity" evidence="3">
    <location>
        <begin position="156"/>
        <end position="172"/>
    </location>
</feature>
<dbReference type="InterPro" id="IPR020456">
    <property type="entry name" value="Acylphosphatase"/>
</dbReference>
<feature type="domain" description="Acylphosphatase-like" evidence="4">
    <location>
        <begin position="89"/>
        <end position="187"/>
    </location>
</feature>
<feature type="active site" evidence="1">
    <location>
        <position position="128"/>
    </location>
</feature>
<accession>A0A1I0MIX5</accession>
<evidence type="ECO:0000256" key="3">
    <source>
        <dbReference type="SAM" id="MobiDB-lite"/>
    </source>
</evidence>
<dbReference type="InterPro" id="IPR001792">
    <property type="entry name" value="Acylphosphatase-like_dom"/>
</dbReference>
<gene>
    <name evidence="5" type="ORF">SAMN04487945_0106</name>
</gene>
<evidence type="ECO:0000256" key="1">
    <source>
        <dbReference type="PROSITE-ProRule" id="PRU00520"/>
    </source>
</evidence>
<dbReference type="PANTHER" id="PTHR47268:SF4">
    <property type="entry name" value="ACYLPHOSPHATASE"/>
    <property type="match status" value="1"/>
</dbReference>
<proteinExistence type="inferred from homology"/>
<dbReference type="PROSITE" id="PS51160">
    <property type="entry name" value="ACYLPHOSPHATASE_3"/>
    <property type="match status" value="1"/>
</dbReference>
<protein>
    <recommendedName>
        <fullName evidence="1">acylphosphatase</fullName>
        <ecNumber evidence="1">3.6.1.7</ecNumber>
    </recommendedName>
</protein>
<dbReference type="GO" id="GO:0003998">
    <property type="term" value="F:acylphosphatase activity"/>
    <property type="evidence" value="ECO:0007669"/>
    <property type="project" value="UniProtKB-EC"/>
</dbReference>
<feature type="active site" evidence="1">
    <location>
        <position position="110"/>
    </location>
</feature>
<dbReference type="InterPro" id="IPR036046">
    <property type="entry name" value="Acylphosphatase-like_dom_sf"/>
</dbReference>
<evidence type="ECO:0000259" key="4">
    <source>
        <dbReference type="PROSITE" id="PS51160"/>
    </source>
</evidence>
<dbReference type="Proteomes" id="UP000198518">
    <property type="component" value="Unassembled WGS sequence"/>
</dbReference>
<evidence type="ECO:0000313" key="5">
    <source>
        <dbReference type="EMBL" id="SEV88249.1"/>
    </source>
</evidence>
<name>A0A1I0MIX5_9EURY</name>
<keyword evidence="1" id="KW-0378">Hydrolase</keyword>
<dbReference type="PANTHER" id="PTHR47268">
    <property type="entry name" value="ACYLPHOSPHATASE"/>
    <property type="match status" value="1"/>
</dbReference>
<dbReference type="AlphaFoldDB" id="A0A1I0MIX5"/>
<dbReference type="SUPFAM" id="SSF54975">
    <property type="entry name" value="Acylphosphatase/BLUF domain-like"/>
    <property type="match status" value="1"/>
</dbReference>
<comment type="catalytic activity">
    <reaction evidence="1">
        <text>an acyl phosphate + H2O = a carboxylate + phosphate + H(+)</text>
        <dbReference type="Rhea" id="RHEA:14965"/>
        <dbReference type="ChEBI" id="CHEBI:15377"/>
        <dbReference type="ChEBI" id="CHEBI:15378"/>
        <dbReference type="ChEBI" id="CHEBI:29067"/>
        <dbReference type="ChEBI" id="CHEBI:43474"/>
        <dbReference type="ChEBI" id="CHEBI:59918"/>
        <dbReference type="EC" id="3.6.1.7"/>
    </reaction>
</comment>
<dbReference type="Gene3D" id="3.30.70.100">
    <property type="match status" value="1"/>
</dbReference>
<feature type="region of interest" description="Disordered" evidence="3">
    <location>
        <begin position="155"/>
        <end position="187"/>
    </location>
</feature>
<organism evidence="5 6">
    <name type="scientific">Halobacterium jilantaiense</name>
    <dbReference type="NCBI Taxonomy" id="355548"/>
    <lineage>
        <taxon>Archaea</taxon>
        <taxon>Methanobacteriati</taxon>
        <taxon>Methanobacteriota</taxon>
        <taxon>Stenosarchaea group</taxon>
        <taxon>Halobacteria</taxon>
        <taxon>Halobacteriales</taxon>
        <taxon>Halobacteriaceae</taxon>
        <taxon>Halobacterium</taxon>
    </lineage>
</organism>